<proteinExistence type="predicted"/>
<feature type="signal peptide" evidence="6">
    <location>
        <begin position="1"/>
        <end position="26"/>
    </location>
</feature>
<dbReference type="Proteomes" id="UP001201163">
    <property type="component" value="Unassembled WGS sequence"/>
</dbReference>
<evidence type="ECO:0000256" key="5">
    <source>
        <dbReference type="SAM" id="Phobius"/>
    </source>
</evidence>
<keyword evidence="3 5" id="KW-1133">Transmembrane helix</keyword>
<feature type="transmembrane region" description="Helical" evidence="5">
    <location>
        <begin position="99"/>
        <end position="122"/>
    </location>
</feature>
<comment type="caution">
    <text evidence="7">The sequence shown here is derived from an EMBL/GenBank/DDBJ whole genome shotgun (WGS) entry which is preliminary data.</text>
</comment>
<feature type="chain" id="PRO_5041948343" evidence="6">
    <location>
        <begin position="27"/>
        <end position="236"/>
    </location>
</feature>
<evidence type="ECO:0000256" key="2">
    <source>
        <dbReference type="ARBA" id="ARBA00022692"/>
    </source>
</evidence>
<feature type="transmembrane region" description="Helical" evidence="5">
    <location>
        <begin position="153"/>
        <end position="174"/>
    </location>
</feature>
<evidence type="ECO:0000256" key="1">
    <source>
        <dbReference type="ARBA" id="ARBA00004167"/>
    </source>
</evidence>
<dbReference type="EMBL" id="JAKELL010000286">
    <property type="protein sequence ID" value="KAH8977665.1"/>
    <property type="molecule type" value="Genomic_DNA"/>
</dbReference>
<dbReference type="Gene3D" id="1.20.5.510">
    <property type="entry name" value="Single helix bin"/>
    <property type="match status" value="1"/>
</dbReference>
<comment type="subcellular location">
    <subcellularLocation>
        <location evidence="1">Membrane</location>
        <topology evidence="1">Single-pass membrane protein</topology>
    </subcellularLocation>
</comment>
<evidence type="ECO:0000256" key="4">
    <source>
        <dbReference type="ARBA" id="ARBA00023136"/>
    </source>
</evidence>
<keyword evidence="2 5" id="KW-0812">Transmembrane</keyword>
<evidence type="ECO:0000256" key="6">
    <source>
        <dbReference type="SAM" id="SignalP"/>
    </source>
</evidence>
<accession>A0AAD4L7C6</accession>
<protein>
    <submittedName>
        <fullName evidence="7">Uncharacterized protein</fullName>
    </submittedName>
</protein>
<dbReference type="GO" id="GO:0016020">
    <property type="term" value="C:membrane"/>
    <property type="evidence" value="ECO:0007669"/>
    <property type="project" value="UniProtKB-SubCell"/>
</dbReference>
<organism evidence="7 8">
    <name type="scientific">Lactarius akahatsu</name>
    <dbReference type="NCBI Taxonomy" id="416441"/>
    <lineage>
        <taxon>Eukaryota</taxon>
        <taxon>Fungi</taxon>
        <taxon>Dikarya</taxon>
        <taxon>Basidiomycota</taxon>
        <taxon>Agaricomycotina</taxon>
        <taxon>Agaricomycetes</taxon>
        <taxon>Russulales</taxon>
        <taxon>Russulaceae</taxon>
        <taxon>Lactarius</taxon>
    </lineage>
</organism>
<sequence>MQWSVSPRLAAIVSLFLLFAGDLVVAQVDAPICTESESSWAWRMPRRAVNIVDRIFAKLRRDNRTIHDSCLIDRLSDSPEVRPGKLVKPSSGRGLNTGAIAGGVAGGVIAIVVIAGLMFAFWRRRRRAQEPSPTSVVDDAPPPPSASQMGQTMLNMCCPLSVLFCVLISFWWWLRCEQDPDDTTMYPQRQEGVLTSTPNENAPGVVSYNGYLNGNDPTNIQPLRLPVQGYHGIPTV</sequence>
<evidence type="ECO:0000313" key="7">
    <source>
        <dbReference type="EMBL" id="KAH8977665.1"/>
    </source>
</evidence>
<keyword evidence="4 5" id="KW-0472">Membrane</keyword>
<dbReference type="InterPro" id="IPR051694">
    <property type="entry name" value="Immunoregulatory_rcpt-like"/>
</dbReference>
<dbReference type="GO" id="GO:0071944">
    <property type="term" value="C:cell periphery"/>
    <property type="evidence" value="ECO:0007669"/>
    <property type="project" value="UniProtKB-ARBA"/>
</dbReference>
<dbReference type="AlphaFoldDB" id="A0AAD4L7C6"/>
<gene>
    <name evidence="7" type="ORF">EDB92DRAFT_1822130</name>
</gene>
<reference evidence="7" key="1">
    <citation type="submission" date="2022-01" db="EMBL/GenBank/DDBJ databases">
        <title>Comparative genomics reveals a dynamic genome evolution in the ectomycorrhizal milk-cap (Lactarius) mushrooms.</title>
        <authorList>
            <consortium name="DOE Joint Genome Institute"/>
            <person name="Lebreton A."/>
            <person name="Tang N."/>
            <person name="Kuo A."/>
            <person name="LaButti K."/>
            <person name="Drula E."/>
            <person name="Barry K."/>
            <person name="Clum A."/>
            <person name="Lipzen A."/>
            <person name="Mousain D."/>
            <person name="Ng V."/>
            <person name="Wang R."/>
            <person name="Wang X."/>
            <person name="Dai Y."/>
            <person name="Henrissat B."/>
            <person name="Grigoriev I.V."/>
            <person name="Guerin-Laguette A."/>
            <person name="Yu F."/>
            <person name="Martin F.M."/>
        </authorList>
    </citation>
    <scope>NUCLEOTIDE SEQUENCE</scope>
    <source>
        <strain evidence="7">QP</strain>
    </source>
</reference>
<name>A0AAD4L7C6_9AGAM</name>
<keyword evidence="8" id="KW-1185">Reference proteome</keyword>
<evidence type="ECO:0000256" key="3">
    <source>
        <dbReference type="ARBA" id="ARBA00022989"/>
    </source>
</evidence>
<keyword evidence="6" id="KW-0732">Signal</keyword>
<dbReference type="PANTHER" id="PTHR15549">
    <property type="entry name" value="PAIRED IMMUNOGLOBULIN-LIKE TYPE 2 RECEPTOR"/>
    <property type="match status" value="1"/>
</dbReference>
<evidence type="ECO:0000313" key="8">
    <source>
        <dbReference type="Proteomes" id="UP001201163"/>
    </source>
</evidence>